<dbReference type="InterPro" id="IPR005302">
    <property type="entry name" value="MoCF_Sase_C"/>
</dbReference>
<dbReference type="GO" id="GO:0003824">
    <property type="term" value="F:catalytic activity"/>
    <property type="evidence" value="ECO:0007669"/>
    <property type="project" value="InterPro"/>
</dbReference>
<dbReference type="SUPFAM" id="SSF50800">
    <property type="entry name" value="PK beta-barrel domain-like"/>
    <property type="match status" value="1"/>
</dbReference>
<dbReference type="Proteomes" id="UP000549394">
    <property type="component" value="Unassembled WGS sequence"/>
</dbReference>
<gene>
    <name evidence="2" type="ORF">DGYR_LOCUS11090</name>
</gene>
<dbReference type="PROSITE" id="PS51340">
    <property type="entry name" value="MOSC"/>
    <property type="match status" value="1"/>
</dbReference>
<dbReference type="PANTHER" id="PTHR14237">
    <property type="entry name" value="MOLYBDOPTERIN COFACTOR SULFURASE MOSC"/>
    <property type="match status" value="1"/>
</dbReference>
<sequence length="253" mass="28999">MVTLTMQPRFSHIKTKFLDDGIEIYVPTNPDIPALTLTSNLSKFDKNSRLEIVLYGEKCTMYDCGLAGQEWLEKFFDLKGFKFLYFPSEVGSRSVSTYKPKYPWVSTAGDLTDMVGCANFAPFLLGSESSLKDLNDRIKGDPLKMINFRPNIIIEGTKPWDEDDWEYVFINNVCFKRIKDCTRCPMTTLDPQKGKLREDGEPLKTLQTFRTKPEEYGNKTMFGLNVLTKRSGKITVGDAVYVIRTSDYKKGFY</sequence>
<dbReference type="OrthoDB" id="17255at2759"/>
<proteinExistence type="predicted"/>
<organism evidence="2 3">
    <name type="scientific">Dimorphilus gyrociliatus</name>
    <dbReference type="NCBI Taxonomy" id="2664684"/>
    <lineage>
        <taxon>Eukaryota</taxon>
        <taxon>Metazoa</taxon>
        <taxon>Spiralia</taxon>
        <taxon>Lophotrochozoa</taxon>
        <taxon>Annelida</taxon>
        <taxon>Polychaeta</taxon>
        <taxon>Polychaeta incertae sedis</taxon>
        <taxon>Dinophilidae</taxon>
        <taxon>Dimorphilus</taxon>
    </lineage>
</organism>
<feature type="domain" description="MOSC" evidence="1">
    <location>
        <begin position="88"/>
        <end position="243"/>
    </location>
</feature>
<name>A0A7I8W6X5_9ANNE</name>
<dbReference type="PANTHER" id="PTHR14237:SF19">
    <property type="entry name" value="MITOCHONDRIAL AMIDOXIME REDUCING COMPONENT 1"/>
    <property type="match status" value="1"/>
</dbReference>
<dbReference type="GO" id="GO:0030170">
    <property type="term" value="F:pyridoxal phosphate binding"/>
    <property type="evidence" value="ECO:0007669"/>
    <property type="project" value="InterPro"/>
</dbReference>
<dbReference type="InterPro" id="IPR011037">
    <property type="entry name" value="Pyrv_Knase-like_insert_dom_sf"/>
</dbReference>
<dbReference type="AlphaFoldDB" id="A0A7I8W6X5"/>
<accession>A0A7I8W6X5</accession>
<evidence type="ECO:0000259" key="1">
    <source>
        <dbReference type="PROSITE" id="PS51340"/>
    </source>
</evidence>
<comment type="caution">
    <text evidence="2">The sequence shown here is derived from an EMBL/GenBank/DDBJ whole genome shotgun (WGS) entry which is preliminary data.</text>
</comment>
<dbReference type="Pfam" id="PF03473">
    <property type="entry name" value="MOSC"/>
    <property type="match status" value="1"/>
</dbReference>
<evidence type="ECO:0000313" key="2">
    <source>
        <dbReference type="EMBL" id="CAD5123407.1"/>
    </source>
</evidence>
<evidence type="ECO:0000313" key="3">
    <source>
        <dbReference type="Proteomes" id="UP000549394"/>
    </source>
</evidence>
<keyword evidence="3" id="KW-1185">Reference proteome</keyword>
<protein>
    <submittedName>
        <fullName evidence="2">DgyrCDS11758</fullName>
    </submittedName>
</protein>
<reference evidence="2 3" key="1">
    <citation type="submission" date="2020-08" db="EMBL/GenBank/DDBJ databases">
        <authorList>
            <person name="Hejnol A."/>
        </authorList>
    </citation>
    <scope>NUCLEOTIDE SEQUENCE [LARGE SCALE GENOMIC DNA]</scope>
</reference>
<dbReference type="GO" id="GO:0030151">
    <property type="term" value="F:molybdenum ion binding"/>
    <property type="evidence" value="ECO:0007669"/>
    <property type="project" value="InterPro"/>
</dbReference>
<dbReference type="EMBL" id="CAJFCJ010000019">
    <property type="protein sequence ID" value="CAD5123407.1"/>
    <property type="molecule type" value="Genomic_DNA"/>
</dbReference>